<dbReference type="STRING" id="1335048.AKL17_0380"/>
<keyword evidence="10" id="KW-1185">Reference proteome</keyword>
<dbReference type="PRINTS" id="PR00727">
    <property type="entry name" value="LEADERPTASE"/>
</dbReference>
<name>A0A159YYQ3_9RHOB</name>
<dbReference type="GO" id="GO:0016020">
    <property type="term" value="C:membrane"/>
    <property type="evidence" value="ECO:0007669"/>
    <property type="project" value="UniProtKB-SubCell"/>
</dbReference>
<evidence type="ECO:0000256" key="6">
    <source>
        <dbReference type="PIRSR" id="PIRSR600223-1"/>
    </source>
</evidence>
<comment type="catalytic activity">
    <reaction evidence="1 7">
        <text>Cleavage of hydrophobic, N-terminal signal or leader sequences from secreted and periplasmic proteins.</text>
        <dbReference type="EC" id="3.4.21.89"/>
    </reaction>
</comment>
<dbReference type="GO" id="GO:0004252">
    <property type="term" value="F:serine-type endopeptidase activity"/>
    <property type="evidence" value="ECO:0007669"/>
    <property type="project" value="InterPro"/>
</dbReference>
<evidence type="ECO:0000256" key="2">
    <source>
        <dbReference type="ARBA" id="ARBA00009370"/>
    </source>
</evidence>
<keyword evidence="5 7" id="KW-0378">Hydrolase</keyword>
<feature type="domain" description="Peptidase S26" evidence="8">
    <location>
        <begin position="14"/>
        <end position="239"/>
    </location>
</feature>
<keyword evidence="7" id="KW-0645">Protease</keyword>
<dbReference type="Gene3D" id="2.10.109.10">
    <property type="entry name" value="Umud Fragment, subunit A"/>
    <property type="match status" value="1"/>
</dbReference>
<dbReference type="EC" id="3.4.21.89" evidence="3 7"/>
<feature type="transmembrane region" description="Helical" evidence="7">
    <location>
        <begin position="20"/>
        <end position="40"/>
    </location>
</feature>
<evidence type="ECO:0000256" key="1">
    <source>
        <dbReference type="ARBA" id="ARBA00000677"/>
    </source>
</evidence>
<evidence type="ECO:0000259" key="8">
    <source>
        <dbReference type="Pfam" id="PF10502"/>
    </source>
</evidence>
<dbReference type="PANTHER" id="PTHR43390:SF1">
    <property type="entry name" value="CHLOROPLAST PROCESSING PEPTIDASE"/>
    <property type="match status" value="1"/>
</dbReference>
<reference evidence="9 10" key="1">
    <citation type="submission" date="2015-09" db="EMBL/GenBank/DDBJ databases">
        <title>Complete genome sequence of Defluviimonas alba cai42t isolated from an oilfield in Xinjiang.</title>
        <authorList>
            <person name="Geng S."/>
            <person name="Pan X."/>
            <person name="Wu X."/>
        </authorList>
    </citation>
    <scope>NUCLEOTIDE SEQUENCE [LARGE SCALE GENOMIC DNA]</scope>
    <source>
        <strain evidence="10">cai42</strain>
    </source>
</reference>
<proteinExistence type="inferred from homology"/>
<feature type="active site" evidence="6">
    <location>
        <position position="104"/>
    </location>
</feature>
<evidence type="ECO:0000313" key="10">
    <source>
        <dbReference type="Proteomes" id="UP000076128"/>
    </source>
</evidence>
<dbReference type="PROSITE" id="PS00761">
    <property type="entry name" value="SPASE_I_3"/>
    <property type="match status" value="1"/>
</dbReference>
<dbReference type="GO" id="GO:0009003">
    <property type="term" value="F:signal peptidase activity"/>
    <property type="evidence" value="ECO:0007669"/>
    <property type="project" value="UniProtKB-EC"/>
</dbReference>
<evidence type="ECO:0000256" key="5">
    <source>
        <dbReference type="ARBA" id="ARBA00022801"/>
    </source>
</evidence>
<dbReference type="RefSeq" id="WP_066809101.1">
    <property type="nucleotide sequence ID" value="NZ_CP012661.1"/>
</dbReference>
<dbReference type="EMBL" id="CP012661">
    <property type="protein sequence ID" value="AMY67642.1"/>
    <property type="molecule type" value="Genomic_DNA"/>
</dbReference>
<dbReference type="CDD" id="cd06530">
    <property type="entry name" value="S26_SPase_I"/>
    <property type="match status" value="1"/>
</dbReference>
<evidence type="ECO:0000256" key="3">
    <source>
        <dbReference type="ARBA" id="ARBA00013208"/>
    </source>
</evidence>
<dbReference type="SUPFAM" id="SSF51306">
    <property type="entry name" value="LexA/Signal peptidase"/>
    <property type="match status" value="1"/>
</dbReference>
<dbReference type="Pfam" id="PF10502">
    <property type="entry name" value="Peptidase_S26"/>
    <property type="match status" value="1"/>
</dbReference>
<sequence>MATKASGKAGEGILETIKTVVYALLIAGVFRTLFFQPFWIPSGSMKDTLLIGDFLFVNKMAYGYSRYSCPFSICPITGRLLGSEPARGDVVVFRHPRDGSDFIKRLIGLPGDTIQMKAGLLHINGQPVQVEDAGNFEEIKAPQGPQRIAPRCANDPVGQGGVCIKQRQIETLPEGTRHDILNIGDGWADDTPVFTVPEGNYFFMGDNRDNSQDSRFAVATGGVGMVPAEYLIGRADRIMFSSAGTSLFFFWEWRSDRFFKAVE</sequence>
<evidence type="ECO:0000313" key="9">
    <source>
        <dbReference type="EMBL" id="AMY67642.1"/>
    </source>
</evidence>
<keyword evidence="7" id="KW-0812">Transmembrane</keyword>
<dbReference type="KEGG" id="daa:AKL17_0380"/>
<organism evidence="9 10">
    <name type="scientific">Frigidibacter mobilis</name>
    <dbReference type="NCBI Taxonomy" id="1335048"/>
    <lineage>
        <taxon>Bacteria</taxon>
        <taxon>Pseudomonadati</taxon>
        <taxon>Pseudomonadota</taxon>
        <taxon>Alphaproteobacteria</taxon>
        <taxon>Rhodobacterales</taxon>
        <taxon>Paracoccaceae</taxon>
        <taxon>Frigidibacter</taxon>
    </lineage>
</organism>
<dbReference type="PANTHER" id="PTHR43390">
    <property type="entry name" value="SIGNAL PEPTIDASE I"/>
    <property type="match status" value="1"/>
</dbReference>
<dbReference type="InterPro" id="IPR019757">
    <property type="entry name" value="Pept_S26A_signal_pept_1_Lys-AS"/>
</dbReference>
<dbReference type="Proteomes" id="UP000076128">
    <property type="component" value="Chromosome"/>
</dbReference>
<dbReference type="InterPro" id="IPR019533">
    <property type="entry name" value="Peptidase_S26"/>
</dbReference>
<evidence type="ECO:0000256" key="4">
    <source>
        <dbReference type="ARBA" id="ARBA00019232"/>
    </source>
</evidence>
<dbReference type="InterPro" id="IPR000223">
    <property type="entry name" value="Pept_S26A_signal_pept_1"/>
</dbReference>
<gene>
    <name evidence="9" type="ORF">AKL17_0380</name>
</gene>
<accession>A0A159YYQ3</accession>
<dbReference type="NCBIfam" id="TIGR02227">
    <property type="entry name" value="sigpep_I_bact"/>
    <property type="match status" value="1"/>
</dbReference>
<comment type="similarity">
    <text evidence="2 7">Belongs to the peptidase S26 family.</text>
</comment>
<protein>
    <recommendedName>
        <fullName evidence="4 7">Signal peptidase I</fullName>
        <ecNumber evidence="3 7">3.4.21.89</ecNumber>
    </recommendedName>
</protein>
<comment type="subcellular location">
    <subcellularLocation>
        <location evidence="7">Membrane</location>
        <topology evidence="7">Single-pass type II membrane protein</topology>
    </subcellularLocation>
</comment>
<feature type="active site" evidence="6">
    <location>
        <position position="44"/>
    </location>
</feature>
<dbReference type="PROSITE" id="PS00760">
    <property type="entry name" value="SPASE_I_2"/>
    <property type="match status" value="1"/>
</dbReference>
<dbReference type="GO" id="GO:0006465">
    <property type="term" value="P:signal peptide processing"/>
    <property type="evidence" value="ECO:0007669"/>
    <property type="project" value="InterPro"/>
</dbReference>
<dbReference type="OrthoDB" id="9815782at2"/>
<dbReference type="AlphaFoldDB" id="A0A159YYQ3"/>
<evidence type="ECO:0000256" key="7">
    <source>
        <dbReference type="RuleBase" id="RU362042"/>
    </source>
</evidence>
<dbReference type="PATRIC" id="fig|1335048.3.peg.399"/>
<dbReference type="InterPro" id="IPR036286">
    <property type="entry name" value="LexA/Signal_pep-like_sf"/>
</dbReference>
<keyword evidence="7" id="KW-0472">Membrane</keyword>
<keyword evidence="7" id="KW-1133">Transmembrane helix</keyword>
<dbReference type="InterPro" id="IPR019758">
    <property type="entry name" value="Pept_S26A_signal_pept_1_CS"/>
</dbReference>